<feature type="compositionally biased region" description="Low complexity" evidence="1">
    <location>
        <begin position="27"/>
        <end position="41"/>
    </location>
</feature>
<feature type="compositionally biased region" description="Low complexity" evidence="1">
    <location>
        <begin position="464"/>
        <end position="473"/>
    </location>
</feature>
<feature type="compositionally biased region" description="Low complexity" evidence="1">
    <location>
        <begin position="213"/>
        <end position="225"/>
    </location>
</feature>
<accession>A0A6J4J0F9</accession>
<dbReference type="EMBL" id="CADCTG010000215">
    <property type="protein sequence ID" value="CAA9265982.1"/>
    <property type="molecule type" value="Genomic_DNA"/>
</dbReference>
<organism evidence="2">
    <name type="scientific">uncultured Acetobacteraceae bacterium</name>
    <dbReference type="NCBI Taxonomy" id="169975"/>
    <lineage>
        <taxon>Bacteria</taxon>
        <taxon>Pseudomonadati</taxon>
        <taxon>Pseudomonadota</taxon>
        <taxon>Alphaproteobacteria</taxon>
        <taxon>Acetobacterales</taxon>
        <taxon>Acetobacteraceae</taxon>
        <taxon>environmental samples</taxon>
    </lineage>
</organism>
<feature type="compositionally biased region" description="Basic residues" evidence="1">
    <location>
        <begin position="343"/>
        <end position="353"/>
    </location>
</feature>
<feature type="compositionally biased region" description="Basic residues" evidence="1">
    <location>
        <begin position="128"/>
        <end position="141"/>
    </location>
</feature>
<feature type="compositionally biased region" description="Basic and acidic residues" evidence="1">
    <location>
        <begin position="161"/>
        <end position="174"/>
    </location>
</feature>
<feature type="compositionally biased region" description="Basic and acidic residues" evidence="1">
    <location>
        <begin position="369"/>
        <end position="387"/>
    </location>
</feature>
<feature type="compositionally biased region" description="Basic and acidic residues" evidence="1">
    <location>
        <begin position="182"/>
        <end position="194"/>
    </location>
</feature>
<feature type="compositionally biased region" description="Basic residues" evidence="1">
    <location>
        <begin position="433"/>
        <end position="456"/>
    </location>
</feature>
<feature type="compositionally biased region" description="Basic and acidic residues" evidence="1">
    <location>
        <begin position="80"/>
        <end position="92"/>
    </location>
</feature>
<sequence length="473" mass="51921">AEAPHLPGPRRGLPRGAAERRRRAARDPGLAQPAAPRAGRPPLHRRRGQGGLPGRHPHLARLAGPRPGLRLARLPGAPGADRRQPHPPVGDRRRGRPQRARSDQPSPLRQDRRRPVRPDEARPGLLRPHPRARDRGRRAGHVRQPDAVQRLGPAVRGAAEPLRRLALEGRQQRQRDRRRPARDRQGHGRPDAQRPGHHGASRSVRPRGGGRAGRPAQRALRGQQRNGEHGRRLGLAEPHARRGEAARRPAGLAPSGGPDVLGLDGRPRRDRREARPQRRRLDQPRRPKPRGRPAGRHRRQGQHPRHRPHLGHRRPERRLGVEGLHPRPQHPVHGLAPDAGPRRALRALRRGHHARADRGGRRGAGGHPADPRGGRDARPPRGEEPRRPVLHGLRAGEPAGRRFRGLRAGGRRRHARPVGGRRRGAGVQLGGRAGRHGGRRRLGAGRGRRAALHGARRQAGGVGAAARGAGAPL</sequence>
<dbReference type="AlphaFoldDB" id="A0A6J4J0F9"/>
<feature type="region of interest" description="Disordered" evidence="1">
    <location>
        <begin position="1"/>
        <end position="473"/>
    </location>
</feature>
<name>A0A6J4J0F9_9PROT</name>
<feature type="compositionally biased region" description="Low complexity" evidence="1">
    <location>
        <begin position="1"/>
        <end position="16"/>
    </location>
</feature>
<feature type="compositionally biased region" description="Basic and acidic residues" evidence="1">
    <location>
        <begin position="265"/>
        <end position="285"/>
    </location>
</feature>
<evidence type="ECO:0000256" key="1">
    <source>
        <dbReference type="SAM" id="MobiDB-lite"/>
    </source>
</evidence>
<evidence type="ECO:0000313" key="2">
    <source>
        <dbReference type="EMBL" id="CAA9265982.1"/>
    </source>
</evidence>
<feature type="non-terminal residue" evidence="2">
    <location>
        <position position="473"/>
    </location>
</feature>
<feature type="non-terminal residue" evidence="2">
    <location>
        <position position="1"/>
    </location>
</feature>
<proteinExistence type="predicted"/>
<protein>
    <submittedName>
        <fullName evidence="2">Uncharacterized protein</fullName>
    </submittedName>
</protein>
<reference evidence="2" key="1">
    <citation type="submission" date="2020-02" db="EMBL/GenBank/DDBJ databases">
        <authorList>
            <person name="Meier V. D."/>
        </authorList>
    </citation>
    <scope>NUCLEOTIDE SEQUENCE</scope>
    <source>
        <strain evidence="2">AVDCRST_MAG08</strain>
    </source>
</reference>
<feature type="compositionally biased region" description="Basic and acidic residues" evidence="1">
    <location>
        <begin position="238"/>
        <end position="247"/>
    </location>
</feature>
<feature type="compositionally biased region" description="Basic residues" evidence="1">
    <location>
        <begin position="401"/>
        <end position="424"/>
    </location>
</feature>
<feature type="compositionally biased region" description="Basic residues" evidence="1">
    <location>
        <begin position="286"/>
        <end position="316"/>
    </location>
</feature>
<gene>
    <name evidence="2" type="ORF">AVDCRST_MAG08-2897</name>
</gene>